<proteinExistence type="predicted"/>
<reference evidence="3" key="1">
    <citation type="journal article" date="2019" name="Int. J. Syst. Evol. Microbiol.">
        <title>The Global Catalogue of Microorganisms (GCM) 10K type strain sequencing project: providing services to taxonomists for standard genome sequencing and annotation.</title>
        <authorList>
            <consortium name="The Broad Institute Genomics Platform"/>
            <consortium name="The Broad Institute Genome Sequencing Center for Infectious Disease"/>
            <person name="Wu L."/>
            <person name="Ma J."/>
        </authorList>
    </citation>
    <scope>NUCLEOTIDE SEQUENCE [LARGE SCALE GENOMIC DNA]</scope>
    <source>
        <strain evidence="3">KCTC 42875</strain>
    </source>
</reference>
<feature type="transmembrane region" description="Helical" evidence="1">
    <location>
        <begin position="80"/>
        <end position="98"/>
    </location>
</feature>
<feature type="transmembrane region" description="Helical" evidence="1">
    <location>
        <begin position="45"/>
        <end position="68"/>
    </location>
</feature>
<evidence type="ECO:0000256" key="1">
    <source>
        <dbReference type="SAM" id="Phobius"/>
    </source>
</evidence>
<dbReference type="Pfam" id="PF06197">
    <property type="entry name" value="DUF998"/>
    <property type="match status" value="1"/>
</dbReference>
<dbReference type="RefSeq" id="WP_386759477.1">
    <property type="nucleotide sequence ID" value="NZ_JBHRXK010000005.1"/>
</dbReference>
<sequence>MRRLATAVLAGLLVFVVVCVAVQLLRDDLDWWLAPLSFYLVGDYGSWLQGAYLVLAGALAMLGAGYYAALPAPARSAAPLLLFVLAALALGVTAMAETDRPQRPPTFEGLVHGIAASTAFLCVTTAMLLQSWRFRGDAQWRPRFVQAFGLAMICFVAMWVHALWREAPRGLSQKLVIAAIVAWLVLAAFWLRRASAVGPHNSSNP</sequence>
<dbReference type="EMBL" id="JBHRXK010000005">
    <property type="protein sequence ID" value="MFC3551708.1"/>
    <property type="molecule type" value="Genomic_DNA"/>
</dbReference>
<accession>A0ABV7RSG1</accession>
<evidence type="ECO:0000313" key="3">
    <source>
        <dbReference type="Proteomes" id="UP001595740"/>
    </source>
</evidence>
<feature type="transmembrane region" description="Helical" evidence="1">
    <location>
        <begin position="144"/>
        <end position="164"/>
    </location>
</feature>
<feature type="transmembrane region" description="Helical" evidence="1">
    <location>
        <begin position="110"/>
        <end position="132"/>
    </location>
</feature>
<name>A0ABV7RSG1_9GAMM</name>
<keyword evidence="3" id="KW-1185">Reference proteome</keyword>
<gene>
    <name evidence="2" type="ORF">ACFOLC_11880</name>
</gene>
<keyword evidence="1" id="KW-0472">Membrane</keyword>
<dbReference type="Proteomes" id="UP001595740">
    <property type="component" value="Unassembled WGS sequence"/>
</dbReference>
<feature type="transmembrane region" description="Helical" evidence="1">
    <location>
        <begin position="170"/>
        <end position="191"/>
    </location>
</feature>
<keyword evidence="1" id="KW-1133">Transmembrane helix</keyword>
<keyword evidence="1" id="KW-0812">Transmembrane</keyword>
<protein>
    <submittedName>
        <fullName evidence="2">DUF998 domain-containing protein</fullName>
    </submittedName>
</protein>
<dbReference type="InterPro" id="IPR009339">
    <property type="entry name" value="DUF998"/>
</dbReference>
<organism evidence="2 3">
    <name type="scientific">Lysobacter cavernae</name>
    <dbReference type="NCBI Taxonomy" id="1685901"/>
    <lineage>
        <taxon>Bacteria</taxon>
        <taxon>Pseudomonadati</taxon>
        <taxon>Pseudomonadota</taxon>
        <taxon>Gammaproteobacteria</taxon>
        <taxon>Lysobacterales</taxon>
        <taxon>Lysobacteraceae</taxon>
        <taxon>Lysobacter</taxon>
    </lineage>
</organism>
<comment type="caution">
    <text evidence="2">The sequence shown here is derived from an EMBL/GenBank/DDBJ whole genome shotgun (WGS) entry which is preliminary data.</text>
</comment>
<evidence type="ECO:0000313" key="2">
    <source>
        <dbReference type="EMBL" id="MFC3551708.1"/>
    </source>
</evidence>